<dbReference type="Gene3D" id="3.30.40.100">
    <property type="match status" value="1"/>
</dbReference>
<dbReference type="GO" id="GO:0000118">
    <property type="term" value="C:histone deacetylase complex"/>
    <property type="evidence" value="ECO:0007669"/>
    <property type="project" value="UniProtKB-ARBA"/>
</dbReference>
<dbReference type="SUPFAM" id="SSF54171">
    <property type="entry name" value="DNA-binding domain"/>
    <property type="match status" value="1"/>
</dbReference>
<keyword evidence="7" id="KW-0804">Transcription</keyword>
<name>A0AAD1ZBW8_9LAMI</name>
<dbReference type="Pfam" id="PF07496">
    <property type="entry name" value="zf-CW"/>
    <property type="match status" value="1"/>
</dbReference>
<evidence type="ECO:0000256" key="5">
    <source>
        <dbReference type="ARBA" id="ARBA00023015"/>
    </source>
</evidence>
<evidence type="ECO:0000259" key="10">
    <source>
        <dbReference type="PROSITE" id="PS50982"/>
    </source>
</evidence>
<evidence type="ECO:0000256" key="3">
    <source>
        <dbReference type="ARBA" id="ARBA00022771"/>
    </source>
</evidence>
<dbReference type="InterPro" id="IPR001739">
    <property type="entry name" value="Methyl_CpG_DNA-bd"/>
</dbReference>
<dbReference type="Gene3D" id="3.30.890.10">
    <property type="entry name" value="Methyl-cpg-binding Protein 2, Chain A"/>
    <property type="match status" value="1"/>
</dbReference>
<dbReference type="EMBL" id="OU503043">
    <property type="protein sequence ID" value="CAI9766008.1"/>
    <property type="molecule type" value="Genomic_DNA"/>
</dbReference>
<sequence>MQPQSLKFTIRLNREQNMFNDSTVPSHLISMEREPNIPNCSTLGDRLATTPQDPFSSTEREEVHNVGDEENQAENAQNQLVLYDPAVANSACAVEGAPDSIAHQPSSFSRFPFTNQPSRVLPAVGAFTVQCANCFKWRIIPSKEKYEEIREHITEQPFLCETAREWRSDVSCDDPPDLVQDESRLWAIDKPNIAKPPRGWERLLRIRGEGSNKFADVYYIAPTGKRLRSTVEIQKYLEKHPEYIEEGVTMSQFSFQVPKPLQENYVKKRRPHSAPSYNAIKHRMPAPDPSKAITWVVPDEDTNLQLSGGPGLSTPYFEAPILEHESQPAKKKRTPTKQRFNGNLVYNEHEVSMEQSPQL</sequence>
<evidence type="ECO:0000256" key="2">
    <source>
        <dbReference type="ARBA" id="ARBA00022723"/>
    </source>
</evidence>
<keyword evidence="5" id="KW-0805">Transcription regulation</keyword>
<keyword evidence="2" id="KW-0479">Metal-binding</keyword>
<keyword evidence="4" id="KW-0862">Zinc</keyword>
<comment type="subcellular location">
    <subcellularLocation>
        <location evidence="1">Nucleus</location>
    </subcellularLocation>
</comment>
<keyword evidence="6" id="KW-0238">DNA-binding</keyword>
<dbReference type="GO" id="GO:0003677">
    <property type="term" value="F:DNA binding"/>
    <property type="evidence" value="ECO:0007669"/>
    <property type="project" value="UniProtKB-KW"/>
</dbReference>
<evidence type="ECO:0000256" key="9">
    <source>
        <dbReference type="SAM" id="MobiDB-lite"/>
    </source>
</evidence>
<evidence type="ECO:0000313" key="12">
    <source>
        <dbReference type="EMBL" id="CAI9766008.1"/>
    </source>
</evidence>
<reference evidence="12" key="1">
    <citation type="submission" date="2023-05" db="EMBL/GenBank/DDBJ databases">
        <authorList>
            <person name="Huff M."/>
        </authorList>
    </citation>
    <scope>NUCLEOTIDE SEQUENCE</scope>
</reference>
<keyword evidence="3" id="KW-0863">Zinc-finger</keyword>
<dbReference type="Proteomes" id="UP000834106">
    <property type="component" value="Chromosome 8"/>
</dbReference>
<protein>
    <recommendedName>
        <fullName evidence="14">Methyl-CpG-binding domain-containing protein 2</fullName>
    </recommendedName>
</protein>
<evidence type="ECO:0000256" key="7">
    <source>
        <dbReference type="ARBA" id="ARBA00023163"/>
    </source>
</evidence>
<organism evidence="12 13">
    <name type="scientific">Fraxinus pennsylvanica</name>
    <dbReference type="NCBI Taxonomy" id="56036"/>
    <lineage>
        <taxon>Eukaryota</taxon>
        <taxon>Viridiplantae</taxon>
        <taxon>Streptophyta</taxon>
        <taxon>Embryophyta</taxon>
        <taxon>Tracheophyta</taxon>
        <taxon>Spermatophyta</taxon>
        <taxon>Magnoliopsida</taxon>
        <taxon>eudicotyledons</taxon>
        <taxon>Gunneridae</taxon>
        <taxon>Pentapetalae</taxon>
        <taxon>asterids</taxon>
        <taxon>lamiids</taxon>
        <taxon>Lamiales</taxon>
        <taxon>Oleaceae</taxon>
        <taxon>Oleeae</taxon>
        <taxon>Fraxinus</taxon>
    </lineage>
</organism>
<dbReference type="SMART" id="SM00391">
    <property type="entry name" value="MBD"/>
    <property type="match status" value="1"/>
</dbReference>
<dbReference type="Pfam" id="PF01429">
    <property type="entry name" value="MBD"/>
    <property type="match status" value="1"/>
</dbReference>
<evidence type="ECO:0000256" key="4">
    <source>
        <dbReference type="ARBA" id="ARBA00022833"/>
    </source>
</evidence>
<dbReference type="FunFam" id="3.30.890.10:FF:000012">
    <property type="entry name" value="Methyl-CpG-binding domain-containing protein 1"/>
    <property type="match status" value="1"/>
</dbReference>
<dbReference type="PANTHER" id="PTHR12396">
    <property type="entry name" value="METHYL-CPG BINDING PROTEIN, MBD"/>
    <property type="match status" value="1"/>
</dbReference>
<feature type="compositionally biased region" description="Basic and acidic residues" evidence="9">
    <location>
        <begin position="58"/>
        <end position="67"/>
    </location>
</feature>
<feature type="region of interest" description="Disordered" evidence="9">
    <location>
        <begin position="324"/>
        <end position="359"/>
    </location>
</feature>
<dbReference type="GO" id="GO:0008270">
    <property type="term" value="F:zinc ion binding"/>
    <property type="evidence" value="ECO:0007669"/>
    <property type="project" value="UniProtKB-KW"/>
</dbReference>
<feature type="domain" description="CW-type" evidence="11">
    <location>
        <begin position="121"/>
        <end position="180"/>
    </location>
</feature>
<dbReference type="InterPro" id="IPR011124">
    <property type="entry name" value="Znf_CW"/>
</dbReference>
<evidence type="ECO:0000256" key="1">
    <source>
        <dbReference type="ARBA" id="ARBA00004123"/>
    </source>
</evidence>
<dbReference type="InterPro" id="IPR016177">
    <property type="entry name" value="DNA-bd_dom_sf"/>
</dbReference>
<evidence type="ECO:0000256" key="6">
    <source>
        <dbReference type="ARBA" id="ARBA00023125"/>
    </source>
</evidence>
<gene>
    <name evidence="12" type="ORF">FPE_LOCUS13438</name>
</gene>
<evidence type="ECO:0000256" key="8">
    <source>
        <dbReference type="ARBA" id="ARBA00023242"/>
    </source>
</evidence>
<dbReference type="PROSITE" id="PS51050">
    <property type="entry name" value="ZF_CW"/>
    <property type="match status" value="1"/>
</dbReference>
<feature type="region of interest" description="Disordered" evidence="9">
    <location>
        <begin position="46"/>
        <end position="71"/>
    </location>
</feature>
<evidence type="ECO:0000313" key="13">
    <source>
        <dbReference type="Proteomes" id="UP000834106"/>
    </source>
</evidence>
<keyword evidence="13" id="KW-1185">Reference proteome</keyword>
<proteinExistence type="predicted"/>
<evidence type="ECO:0008006" key="14">
    <source>
        <dbReference type="Google" id="ProtNLM"/>
    </source>
</evidence>
<keyword evidence="8" id="KW-0539">Nucleus</keyword>
<dbReference type="CDD" id="cd01396">
    <property type="entry name" value="MeCP2_MBD"/>
    <property type="match status" value="1"/>
</dbReference>
<feature type="domain" description="MBD" evidence="10">
    <location>
        <begin position="186"/>
        <end position="260"/>
    </location>
</feature>
<accession>A0AAD1ZBW8</accession>
<evidence type="ECO:0000259" key="11">
    <source>
        <dbReference type="PROSITE" id="PS51050"/>
    </source>
</evidence>
<dbReference type="PROSITE" id="PS50982">
    <property type="entry name" value="MBD"/>
    <property type="match status" value="1"/>
</dbReference>
<dbReference type="AlphaFoldDB" id="A0AAD1ZBW8"/>
<dbReference type="PANTHER" id="PTHR12396:SF0">
    <property type="entry name" value="METHYL-CPG BINDING DOMAIN PROTEIN-LIKE, ISOFORM C"/>
    <property type="match status" value="1"/>
</dbReference>